<dbReference type="AlphaFoldDB" id="A0A1F7YJD9"/>
<dbReference type="Proteomes" id="UP000179221">
    <property type="component" value="Unassembled WGS sequence"/>
</dbReference>
<evidence type="ECO:0000313" key="1">
    <source>
        <dbReference type="EMBL" id="OGM27387.1"/>
    </source>
</evidence>
<organism evidence="1 2">
    <name type="scientific">Candidatus Woesebacteria bacterium RIFCSPHIGHO2_01_FULL_40_22</name>
    <dbReference type="NCBI Taxonomy" id="1802499"/>
    <lineage>
        <taxon>Bacteria</taxon>
        <taxon>Candidatus Woeseibacteriota</taxon>
    </lineage>
</organism>
<proteinExistence type="predicted"/>
<dbReference type="EMBL" id="MGGL01000004">
    <property type="protein sequence ID" value="OGM27387.1"/>
    <property type="molecule type" value="Genomic_DNA"/>
</dbReference>
<comment type="caution">
    <text evidence="1">The sequence shown here is derived from an EMBL/GenBank/DDBJ whole genome shotgun (WGS) entry which is preliminary data.</text>
</comment>
<evidence type="ECO:0000313" key="2">
    <source>
        <dbReference type="Proteomes" id="UP000179221"/>
    </source>
</evidence>
<accession>A0A1F7YJD9</accession>
<reference evidence="1 2" key="1">
    <citation type="journal article" date="2016" name="Nat. Commun.">
        <title>Thousands of microbial genomes shed light on interconnected biogeochemical processes in an aquifer system.</title>
        <authorList>
            <person name="Anantharaman K."/>
            <person name="Brown C.T."/>
            <person name="Hug L.A."/>
            <person name="Sharon I."/>
            <person name="Castelle C.J."/>
            <person name="Probst A.J."/>
            <person name="Thomas B.C."/>
            <person name="Singh A."/>
            <person name="Wilkins M.J."/>
            <person name="Karaoz U."/>
            <person name="Brodie E.L."/>
            <person name="Williams K.H."/>
            <person name="Hubbard S.S."/>
            <person name="Banfield J.F."/>
        </authorList>
    </citation>
    <scope>NUCLEOTIDE SEQUENCE [LARGE SCALE GENOMIC DNA]</scope>
</reference>
<gene>
    <name evidence="1" type="ORF">A2628_01110</name>
</gene>
<sequence length="66" mass="7403">MNNNERTIGYHINNLTETLKKLHPGKHASFTSEGLIAIASKRQDVEDRTLLLGNNPGDYEIIKIAK</sequence>
<protein>
    <submittedName>
        <fullName evidence="1">Uncharacterized protein</fullName>
    </submittedName>
</protein>
<name>A0A1F7YJD9_9BACT</name>